<accession>A0A8X7PDQ5</accession>
<sequence>MAHSRVWNSACRGVKTQLLANEPTIPPPKKLSSLCQDAGVSSPVSTWDWSMIWAMRQLSASARAIYMVSNGEISLPLKALSLRAFHMYQMTHGTVALIFSGIASSFARHNIPGECGKSARAQAWTDGGHSKSRWFWVSSSALHLGQDRSVQQWRSESELQTGRQLEIACQMKCCIFLEVLSFQTLAWRVVILGSRT</sequence>
<dbReference type="EMBL" id="JAAMPC010000017">
    <property type="protein sequence ID" value="KAG2248847.1"/>
    <property type="molecule type" value="Genomic_DNA"/>
</dbReference>
<evidence type="ECO:0000313" key="2">
    <source>
        <dbReference type="Proteomes" id="UP000886595"/>
    </source>
</evidence>
<comment type="caution">
    <text evidence="1">The sequence shown here is derived from an EMBL/GenBank/DDBJ whole genome shotgun (WGS) entry which is preliminary data.</text>
</comment>
<dbReference type="AlphaFoldDB" id="A0A8X7PDQ5"/>
<reference evidence="1 2" key="1">
    <citation type="submission" date="2020-02" db="EMBL/GenBank/DDBJ databases">
        <authorList>
            <person name="Ma Q."/>
            <person name="Huang Y."/>
            <person name="Song X."/>
            <person name="Pei D."/>
        </authorList>
    </citation>
    <scope>NUCLEOTIDE SEQUENCE [LARGE SCALE GENOMIC DNA]</scope>
    <source>
        <strain evidence="1">Sxm20200214</strain>
        <tissue evidence="1">Leaf</tissue>
    </source>
</reference>
<dbReference type="Proteomes" id="UP000886595">
    <property type="component" value="Unassembled WGS sequence"/>
</dbReference>
<proteinExistence type="predicted"/>
<name>A0A8X7PDQ5_BRACI</name>
<evidence type="ECO:0000313" key="1">
    <source>
        <dbReference type="EMBL" id="KAG2248847.1"/>
    </source>
</evidence>
<protein>
    <submittedName>
        <fullName evidence="1">Uncharacterized protein</fullName>
    </submittedName>
</protein>
<gene>
    <name evidence="1" type="ORF">Bca52824_088475</name>
</gene>
<keyword evidence="2" id="KW-1185">Reference proteome</keyword>
<organism evidence="1 2">
    <name type="scientific">Brassica carinata</name>
    <name type="common">Ethiopian mustard</name>
    <name type="synonym">Abyssinian cabbage</name>
    <dbReference type="NCBI Taxonomy" id="52824"/>
    <lineage>
        <taxon>Eukaryota</taxon>
        <taxon>Viridiplantae</taxon>
        <taxon>Streptophyta</taxon>
        <taxon>Embryophyta</taxon>
        <taxon>Tracheophyta</taxon>
        <taxon>Spermatophyta</taxon>
        <taxon>Magnoliopsida</taxon>
        <taxon>eudicotyledons</taxon>
        <taxon>Gunneridae</taxon>
        <taxon>Pentapetalae</taxon>
        <taxon>rosids</taxon>
        <taxon>malvids</taxon>
        <taxon>Brassicales</taxon>
        <taxon>Brassicaceae</taxon>
        <taxon>Brassiceae</taxon>
        <taxon>Brassica</taxon>
    </lineage>
</organism>